<dbReference type="EMBL" id="MN739518">
    <property type="protein sequence ID" value="QHT09918.1"/>
    <property type="molecule type" value="Genomic_DNA"/>
</dbReference>
<dbReference type="AlphaFoldDB" id="A0A6C0CZH2"/>
<proteinExistence type="predicted"/>
<dbReference type="Pfam" id="PF19197">
    <property type="entry name" value="DUF5872"/>
    <property type="match status" value="1"/>
</dbReference>
<dbReference type="InterPro" id="IPR043803">
    <property type="entry name" value="DUF5872"/>
</dbReference>
<evidence type="ECO:0000313" key="3">
    <source>
        <dbReference type="EMBL" id="QHT09918.1"/>
    </source>
</evidence>
<organism evidence="3">
    <name type="scientific">viral metagenome</name>
    <dbReference type="NCBI Taxonomy" id="1070528"/>
    <lineage>
        <taxon>unclassified sequences</taxon>
        <taxon>metagenomes</taxon>
        <taxon>organismal metagenomes</taxon>
    </lineage>
</organism>
<name>A0A6C0CZH2_9ZZZZ</name>
<protein>
    <recommendedName>
        <fullName evidence="2">DUF5872 domain-containing protein</fullName>
    </recommendedName>
</protein>
<feature type="region of interest" description="Disordered" evidence="1">
    <location>
        <begin position="131"/>
        <end position="156"/>
    </location>
</feature>
<accession>A0A6C0CZH2</accession>
<sequence>MRSIPSDSILYEKVVAEAKKRFHVWPSAYASGWVVRTYKDRGGTYEGTYKGKDSQPLARWYREEWVDVCRYLEEKAYTPCGRQDISTNPKVDKKTYPYCRPRYRVTKHTPETLEEIIKKEKRQELVKRCEKKKKHPETRILHTSALHKSTSSNYTT</sequence>
<feature type="domain" description="DUF5872" evidence="2">
    <location>
        <begin position="5"/>
        <end position="131"/>
    </location>
</feature>
<evidence type="ECO:0000259" key="2">
    <source>
        <dbReference type="Pfam" id="PF19197"/>
    </source>
</evidence>
<evidence type="ECO:0000256" key="1">
    <source>
        <dbReference type="SAM" id="MobiDB-lite"/>
    </source>
</evidence>
<feature type="compositionally biased region" description="Polar residues" evidence="1">
    <location>
        <begin position="146"/>
        <end position="156"/>
    </location>
</feature>
<reference evidence="3" key="1">
    <citation type="journal article" date="2020" name="Nature">
        <title>Giant virus diversity and host interactions through global metagenomics.</title>
        <authorList>
            <person name="Schulz F."/>
            <person name="Roux S."/>
            <person name="Paez-Espino D."/>
            <person name="Jungbluth S."/>
            <person name="Walsh D.A."/>
            <person name="Denef V.J."/>
            <person name="McMahon K.D."/>
            <person name="Konstantinidis K.T."/>
            <person name="Eloe-Fadrosh E.A."/>
            <person name="Kyrpides N.C."/>
            <person name="Woyke T."/>
        </authorList>
    </citation>
    <scope>NUCLEOTIDE SEQUENCE</scope>
    <source>
        <strain evidence="3">GVMAG-M-3300023174-104</strain>
    </source>
</reference>